<gene>
    <name evidence="4" type="ORF">ALP70_05272</name>
</gene>
<protein>
    <submittedName>
        <fullName evidence="4">Membrane protein</fullName>
    </submittedName>
</protein>
<reference evidence="4 5" key="1">
    <citation type="submission" date="2018-08" db="EMBL/GenBank/DDBJ databases">
        <title>Recombination of ecologically and evolutionarily significant loci maintains genetic cohesion in the Pseudomonas syringae species complex.</title>
        <authorList>
            <person name="Dillon M."/>
            <person name="Thakur S."/>
            <person name="Almeida R.N.D."/>
            <person name="Weir B.S."/>
            <person name="Guttman D.S."/>
        </authorList>
    </citation>
    <scope>NUCLEOTIDE SEQUENCE [LARGE SCALE GENOMIC DNA]</scope>
    <source>
        <strain evidence="4 5">ICMP 13685</strain>
    </source>
</reference>
<keyword evidence="2" id="KW-1133">Transmembrane helix</keyword>
<evidence type="ECO:0000256" key="2">
    <source>
        <dbReference type="SAM" id="Phobius"/>
    </source>
</evidence>
<keyword evidence="2" id="KW-0812">Transmembrane</keyword>
<feature type="transmembrane region" description="Helical" evidence="2">
    <location>
        <begin position="799"/>
        <end position="823"/>
    </location>
</feature>
<name>A0A3M5BSV3_PSESS</name>
<evidence type="ECO:0000256" key="3">
    <source>
        <dbReference type="SAM" id="SignalP"/>
    </source>
</evidence>
<dbReference type="EMBL" id="RBSL01000153">
    <property type="protein sequence ID" value="RMS28600.1"/>
    <property type="molecule type" value="Genomic_DNA"/>
</dbReference>
<feature type="signal peptide" evidence="3">
    <location>
        <begin position="1"/>
        <end position="24"/>
    </location>
</feature>
<dbReference type="AlphaFoldDB" id="A0A3M5BSV3"/>
<dbReference type="Proteomes" id="UP000269801">
    <property type="component" value="Unassembled WGS sequence"/>
</dbReference>
<feature type="transmembrane region" description="Helical" evidence="2">
    <location>
        <begin position="935"/>
        <end position="954"/>
    </location>
</feature>
<evidence type="ECO:0000313" key="5">
    <source>
        <dbReference type="Proteomes" id="UP000269801"/>
    </source>
</evidence>
<accession>A0A3M5BSV3</accession>
<evidence type="ECO:0000256" key="1">
    <source>
        <dbReference type="SAM" id="MobiDB-lite"/>
    </source>
</evidence>
<feature type="transmembrane region" description="Helical" evidence="2">
    <location>
        <begin position="859"/>
        <end position="876"/>
    </location>
</feature>
<feature type="transmembrane region" description="Helical" evidence="2">
    <location>
        <begin position="830"/>
        <end position="853"/>
    </location>
</feature>
<sequence>MKMRNIIRLIMLTVLLGAGAQANAQSGLLWGMEVSPICDLQPGLKNVENFDSTPYENGYGFICSEDSAFNSIASLFGTESDSFAPLKQMLSDSGFKTVYPENNALSSMMASLLLILSSVLIPAAMLLIVRVLIEGAKSGNALETIAKYPVRLFAVLLVACYLLFGGAVIMYFPTIGIFLANGQIAGKVNSTFAAGKLKNSLELNEKFMLSANNASQIKMAAEEDVTTQALFQFNYPRMTEMQGTLFGSNSLTKDQALEEAVKQGRLTVELNKESKLNFDATSKLSNIVNAFNLGRRYTLTKKAPYSHEYREAYGWETVYGTVEIGSNGENIEQQAGGESLNDGTMLNLLRAAQKQASETLGPQYVPQLTTMKAVILEGLRAGTIDTTNVSANAAVKTLVDSIRQKYRTAAKDILGNTIKYDEIQATMPQTYDVVSGVAGATIFAGARGHDMTSDGKLIREQQDWIIKEIILPIRSAVCTADFEKYVQAGESVAKFNALPGDKPMKEFIRITDMLGLDLACAKINAEAHRIDVIGSINRDDAEEDKMEALAGALAKNELDASIYLGIKDSLADDKAHEGALRYAVWLQVKEGVLGLGLADVTISNYLNAQQVKARSLNSSLYFTFKNGGIPNYNFVNLAMLRGTNDLDFSDEELRYKADSFPVLPFNMLMISPVTNVAPSSLLSDQSAESSFSVAKLVGNLLSVESNSIKLLGGMDQGKSMYDGATECKNDPSVCEGNPTVNFETGMRLMGRESIDYANKVIGTYVVAKTLKEAKDLVPTVFETVTAGVGESKSVTFFKMAWSAGTVIFAAAIYGALIICGGLLPVAYMNYGVGLFCLYFLPVVKIFLMISVIIMFGWEVAILKAIYAPWLLFRALIANDDRASAGYLKQLGMKLFKVALIITSFIFVYNFLSFMLENFVSKRIIWSILTMGDGSLMAQIVASVMVAIGLLWIYFSFVKAMKTYHAEILKALTQQENVNDDNTYQKVVAIMTNPQMVNAFQLVLQQGSQALPNAVRNYSQQERENLRRQFSDVSRNPVVPQSGDGTKKREAE</sequence>
<feature type="region of interest" description="Disordered" evidence="1">
    <location>
        <begin position="1028"/>
        <end position="1051"/>
    </location>
</feature>
<keyword evidence="2" id="KW-0472">Membrane</keyword>
<proteinExistence type="predicted"/>
<feature type="transmembrane region" description="Helical" evidence="2">
    <location>
        <begin position="108"/>
        <end position="129"/>
    </location>
</feature>
<comment type="caution">
    <text evidence="4">The sequence shown here is derived from an EMBL/GenBank/DDBJ whole genome shotgun (WGS) entry which is preliminary data.</text>
</comment>
<feature type="chain" id="PRO_5018007855" evidence="3">
    <location>
        <begin position="25"/>
        <end position="1051"/>
    </location>
</feature>
<feature type="transmembrane region" description="Helical" evidence="2">
    <location>
        <begin position="150"/>
        <end position="172"/>
    </location>
</feature>
<organism evidence="4 5">
    <name type="scientific">Pseudomonas savastanoi</name>
    <name type="common">Pseudomonas syringae pv. savastanoi</name>
    <dbReference type="NCBI Taxonomy" id="29438"/>
    <lineage>
        <taxon>Bacteria</taxon>
        <taxon>Pseudomonadati</taxon>
        <taxon>Pseudomonadota</taxon>
        <taxon>Gammaproteobacteria</taxon>
        <taxon>Pseudomonadales</taxon>
        <taxon>Pseudomonadaceae</taxon>
        <taxon>Pseudomonas</taxon>
    </lineage>
</organism>
<keyword evidence="3" id="KW-0732">Signal</keyword>
<feature type="transmembrane region" description="Helical" evidence="2">
    <location>
        <begin position="897"/>
        <end position="915"/>
    </location>
</feature>
<evidence type="ECO:0000313" key="4">
    <source>
        <dbReference type="EMBL" id="RMS28600.1"/>
    </source>
</evidence>